<dbReference type="InterPro" id="IPR049961">
    <property type="entry name" value="ThiI_N"/>
</dbReference>
<dbReference type="NCBIfam" id="TIGR00342">
    <property type="entry name" value="tRNA uracil 4-sulfurtransferase ThiI"/>
    <property type="match status" value="1"/>
</dbReference>
<dbReference type="Pfam" id="PF02568">
    <property type="entry name" value="ThiI"/>
    <property type="match status" value="1"/>
</dbReference>
<comment type="function">
    <text evidence="9">Catalyzes the ATP-dependent transfer of a sulfur to tRNA to produce 4-thiouridine in position 8 of tRNAs, which functions as a near-UV photosensor. Also catalyzes the transfer of sulfur to the sulfur carrier protein ThiS, forming ThiS-thiocarboxylate. This is a step in the synthesis of thiazole, in the thiamine biosynthesis pathway. The sulfur is donated as persulfide by IscS.</text>
</comment>
<dbReference type="InterPro" id="IPR003720">
    <property type="entry name" value="tRNA_STrfase"/>
</dbReference>
<dbReference type="InterPro" id="IPR014729">
    <property type="entry name" value="Rossmann-like_a/b/a_fold"/>
</dbReference>
<feature type="binding site" evidence="9">
    <location>
        <position position="300"/>
    </location>
    <ligand>
        <name>ATP</name>
        <dbReference type="ChEBI" id="CHEBI:30616"/>
    </ligand>
</feature>
<evidence type="ECO:0000259" key="10">
    <source>
        <dbReference type="PROSITE" id="PS51165"/>
    </source>
</evidence>
<dbReference type="GO" id="GO:0002937">
    <property type="term" value="P:tRNA 4-thiouridine biosynthesis"/>
    <property type="evidence" value="ECO:0007669"/>
    <property type="project" value="TreeGrafter"/>
</dbReference>
<dbReference type="InterPro" id="IPR049962">
    <property type="entry name" value="THUMP_ThiI"/>
</dbReference>
<dbReference type="HAMAP" id="MF_00021">
    <property type="entry name" value="ThiI"/>
    <property type="match status" value="1"/>
</dbReference>
<organism evidence="11 12">
    <name type="scientific">Methanolobus vulcani</name>
    <dbReference type="NCBI Taxonomy" id="38026"/>
    <lineage>
        <taxon>Archaea</taxon>
        <taxon>Methanobacteriati</taxon>
        <taxon>Methanobacteriota</taxon>
        <taxon>Stenosarchaea group</taxon>
        <taxon>Methanomicrobia</taxon>
        <taxon>Methanosarcinales</taxon>
        <taxon>Methanosarcinaceae</taxon>
        <taxon>Methanolobus</taxon>
    </lineage>
</organism>
<dbReference type="GO" id="GO:0005829">
    <property type="term" value="C:cytosol"/>
    <property type="evidence" value="ECO:0007669"/>
    <property type="project" value="TreeGrafter"/>
</dbReference>
<dbReference type="PANTHER" id="PTHR43209:SF1">
    <property type="entry name" value="TRNA SULFURTRANSFERASE"/>
    <property type="match status" value="1"/>
</dbReference>
<feature type="binding site" evidence="9">
    <location>
        <begin position="185"/>
        <end position="186"/>
    </location>
    <ligand>
        <name>ATP</name>
        <dbReference type="ChEBI" id="CHEBI:30616"/>
    </ligand>
</feature>
<evidence type="ECO:0000313" key="11">
    <source>
        <dbReference type="EMBL" id="SDF58874.1"/>
    </source>
</evidence>
<dbReference type="GO" id="GO:0140741">
    <property type="term" value="F:tRNA-uracil-4 sulfurtransferase activity"/>
    <property type="evidence" value="ECO:0007669"/>
    <property type="project" value="UniProtKB-EC"/>
</dbReference>
<evidence type="ECO:0000256" key="9">
    <source>
        <dbReference type="HAMAP-Rule" id="MF_00021"/>
    </source>
</evidence>
<dbReference type="GO" id="GO:0005524">
    <property type="term" value="F:ATP binding"/>
    <property type="evidence" value="ECO:0007669"/>
    <property type="project" value="UniProtKB-UniRule"/>
</dbReference>
<dbReference type="Gene3D" id="3.30.2130.30">
    <property type="match status" value="1"/>
</dbReference>
<feature type="binding site" evidence="9">
    <location>
        <position position="291"/>
    </location>
    <ligand>
        <name>ATP</name>
        <dbReference type="ChEBI" id="CHEBI:30616"/>
    </ligand>
</feature>
<evidence type="ECO:0000256" key="8">
    <source>
        <dbReference type="ARBA" id="ARBA00022977"/>
    </source>
</evidence>
<keyword evidence="7 9" id="KW-0694">RNA-binding</keyword>
<feature type="binding site" evidence="9">
    <location>
        <position position="269"/>
    </location>
    <ligand>
        <name>ATP</name>
        <dbReference type="ChEBI" id="CHEBI:30616"/>
    </ligand>
</feature>
<dbReference type="RefSeq" id="WP_091709140.1">
    <property type="nucleotide sequence ID" value="NZ_FNCA01000002.1"/>
</dbReference>
<dbReference type="CDD" id="cd11716">
    <property type="entry name" value="THUMP_ThiI"/>
    <property type="match status" value="1"/>
</dbReference>
<accession>A0A7Z7FDY6</accession>
<keyword evidence="6 9" id="KW-0067">ATP-binding</keyword>
<dbReference type="EMBL" id="FNCA01000002">
    <property type="protein sequence ID" value="SDF58874.1"/>
    <property type="molecule type" value="Genomic_DNA"/>
</dbReference>
<dbReference type="PANTHER" id="PTHR43209">
    <property type="entry name" value="TRNA SULFURTRANSFERASE"/>
    <property type="match status" value="1"/>
</dbReference>
<dbReference type="InterPro" id="IPR054173">
    <property type="entry name" value="ThiI_fer"/>
</dbReference>
<dbReference type="AlphaFoldDB" id="A0A7Z7FDY6"/>
<comment type="caution">
    <text evidence="9">Lacks conserved residue(s) required for the propagation of feature annotation.</text>
</comment>
<dbReference type="Proteomes" id="UP000199259">
    <property type="component" value="Unassembled WGS sequence"/>
</dbReference>
<dbReference type="Pfam" id="PF22025">
    <property type="entry name" value="ThiI_fer"/>
    <property type="match status" value="1"/>
</dbReference>
<dbReference type="InterPro" id="IPR004114">
    <property type="entry name" value="THUMP_dom"/>
</dbReference>
<comment type="pathway">
    <text evidence="9">Cofactor biosynthesis; thiamine diphosphate biosynthesis.</text>
</comment>
<evidence type="ECO:0000256" key="7">
    <source>
        <dbReference type="ARBA" id="ARBA00022884"/>
    </source>
</evidence>
<comment type="subcellular location">
    <subcellularLocation>
        <location evidence="1 9">Cytoplasm</location>
    </subcellularLocation>
</comment>
<keyword evidence="5 9" id="KW-0547">Nucleotide-binding</keyword>
<dbReference type="OrthoDB" id="372227at2157"/>
<evidence type="ECO:0000256" key="4">
    <source>
        <dbReference type="ARBA" id="ARBA00022679"/>
    </source>
</evidence>
<dbReference type="Pfam" id="PF02926">
    <property type="entry name" value="THUMP"/>
    <property type="match status" value="1"/>
</dbReference>
<evidence type="ECO:0000256" key="2">
    <source>
        <dbReference type="ARBA" id="ARBA00022490"/>
    </source>
</evidence>
<protein>
    <recommendedName>
        <fullName evidence="9">Probable tRNA sulfurtransferase</fullName>
        <ecNumber evidence="9">2.8.1.4</ecNumber>
    </recommendedName>
    <alternativeName>
        <fullName evidence="9">Sulfur carrier protein ThiS sulfurtransferase</fullName>
    </alternativeName>
    <alternativeName>
        <fullName evidence="9">Thiamine biosynthesis protein ThiI</fullName>
    </alternativeName>
    <alternativeName>
        <fullName evidence="9">tRNA 4-thiouridine synthase</fullName>
    </alternativeName>
</protein>
<dbReference type="SMART" id="SM00981">
    <property type="entry name" value="THUMP"/>
    <property type="match status" value="1"/>
</dbReference>
<dbReference type="PROSITE" id="PS51165">
    <property type="entry name" value="THUMP"/>
    <property type="match status" value="1"/>
</dbReference>
<dbReference type="GO" id="GO:0009229">
    <property type="term" value="P:thiamine diphosphate biosynthetic process"/>
    <property type="evidence" value="ECO:0007669"/>
    <property type="project" value="UniProtKB-UniRule"/>
</dbReference>
<dbReference type="SUPFAM" id="SSF143437">
    <property type="entry name" value="THUMP domain-like"/>
    <property type="match status" value="1"/>
</dbReference>
<keyword evidence="3 9" id="KW-0820">tRNA-binding</keyword>
<keyword evidence="12" id="KW-1185">Reference proteome</keyword>
<dbReference type="GO" id="GO:0009228">
    <property type="term" value="P:thiamine biosynthetic process"/>
    <property type="evidence" value="ECO:0007669"/>
    <property type="project" value="UniProtKB-KW"/>
</dbReference>
<keyword evidence="8 9" id="KW-0784">Thiamine biosynthesis</keyword>
<feature type="domain" description="THUMP" evidence="10">
    <location>
        <begin position="59"/>
        <end position="167"/>
    </location>
</feature>
<evidence type="ECO:0000256" key="1">
    <source>
        <dbReference type="ARBA" id="ARBA00004496"/>
    </source>
</evidence>
<gene>
    <name evidence="9" type="primary">thiI</name>
    <name evidence="11" type="ORF">SAMN04488589_0968</name>
</gene>
<dbReference type="GO" id="GO:0052837">
    <property type="term" value="P:thiazole biosynthetic process"/>
    <property type="evidence" value="ECO:0007669"/>
    <property type="project" value="TreeGrafter"/>
</dbReference>
<comment type="catalytic activity">
    <reaction evidence="9">
        <text>[ThiS sulfur-carrier protein]-C-terminal Gly-Gly-AMP + S-sulfanyl-L-cysteinyl-[cysteine desulfurase] + AH2 = [ThiS sulfur-carrier protein]-C-terminal-Gly-aminoethanethioate + L-cysteinyl-[cysteine desulfurase] + A + AMP + 2 H(+)</text>
        <dbReference type="Rhea" id="RHEA:43340"/>
        <dbReference type="Rhea" id="RHEA-COMP:12157"/>
        <dbReference type="Rhea" id="RHEA-COMP:12158"/>
        <dbReference type="Rhea" id="RHEA-COMP:12910"/>
        <dbReference type="Rhea" id="RHEA-COMP:19908"/>
        <dbReference type="ChEBI" id="CHEBI:13193"/>
        <dbReference type="ChEBI" id="CHEBI:15378"/>
        <dbReference type="ChEBI" id="CHEBI:17499"/>
        <dbReference type="ChEBI" id="CHEBI:29950"/>
        <dbReference type="ChEBI" id="CHEBI:61963"/>
        <dbReference type="ChEBI" id="CHEBI:90618"/>
        <dbReference type="ChEBI" id="CHEBI:232372"/>
        <dbReference type="ChEBI" id="CHEBI:456215"/>
    </reaction>
</comment>
<dbReference type="FunFam" id="3.40.50.620:FF:000053">
    <property type="entry name" value="Probable tRNA sulfurtransferase"/>
    <property type="match status" value="1"/>
</dbReference>
<dbReference type="UniPathway" id="UPA00060"/>
<reference evidence="11 12" key="1">
    <citation type="submission" date="2016-10" db="EMBL/GenBank/DDBJ databases">
        <authorList>
            <person name="Varghese N."/>
            <person name="Submissions S."/>
        </authorList>
    </citation>
    <scope>NUCLEOTIDE SEQUENCE [LARGE SCALE GENOMIC DNA]</scope>
    <source>
        <strain evidence="11 12">PL 12/M</strain>
    </source>
</reference>
<name>A0A7Z7FDY6_9EURY</name>
<evidence type="ECO:0000256" key="3">
    <source>
        <dbReference type="ARBA" id="ARBA00022555"/>
    </source>
</evidence>
<evidence type="ECO:0000256" key="6">
    <source>
        <dbReference type="ARBA" id="ARBA00022840"/>
    </source>
</evidence>
<keyword evidence="4 9" id="KW-0808">Transferase</keyword>
<dbReference type="GO" id="GO:0000049">
    <property type="term" value="F:tRNA binding"/>
    <property type="evidence" value="ECO:0007669"/>
    <property type="project" value="UniProtKB-UniRule"/>
</dbReference>
<proteinExistence type="inferred from homology"/>
<dbReference type="EC" id="2.8.1.4" evidence="9"/>
<dbReference type="InterPro" id="IPR020536">
    <property type="entry name" value="ThiI_AANH"/>
</dbReference>
<evidence type="ECO:0000256" key="5">
    <source>
        <dbReference type="ARBA" id="ARBA00022741"/>
    </source>
</evidence>
<comment type="caution">
    <text evidence="11">The sequence shown here is derived from an EMBL/GenBank/DDBJ whole genome shotgun (WGS) entry which is preliminary data.</text>
</comment>
<dbReference type="SUPFAM" id="SSF52402">
    <property type="entry name" value="Adenine nucleotide alpha hydrolases-like"/>
    <property type="match status" value="1"/>
</dbReference>
<evidence type="ECO:0000313" key="12">
    <source>
        <dbReference type="Proteomes" id="UP000199259"/>
    </source>
</evidence>
<keyword evidence="2 9" id="KW-0963">Cytoplasm</keyword>
<dbReference type="GO" id="GO:0004810">
    <property type="term" value="F:CCA tRNA nucleotidyltransferase activity"/>
    <property type="evidence" value="ECO:0007669"/>
    <property type="project" value="InterPro"/>
</dbReference>
<comment type="catalytic activity">
    <reaction evidence="9">
        <text>[ThiI sulfur-carrier protein]-S-sulfanyl-L-cysteine + a uridine in tRNA + 2 reduced [2Fe-2S]-[ferredoxin] + ATP + H(+) = [ThiI sulfur-carrier protein]-L-cysteine + a 4-thiouridine in tRNA + 2 oxidized [2Fe-2S]-[ferredoxin] + AMP + diphosphate</text>
        <dbReference type="Rhea" id="RHEA:24176"/>
        <dbReference type="Rhea" id="RHEA-COMP:10000"/>
        <dbReference type="Rhea" id="RHEA-COMP:10001"/>
        <dbReference type="Rhea" id="RHEA-COMP:13337"/>
        <dbReference type="Rhea" id="RHEA-COMP:13338"/>
        <dbReference type="Rhea" id="RHEA-COMP:13339"/>
        <dbReference type="Rhea" id="RHEA-COMP:13340"/>
        <dbReference type="ChEBI" id="CHEBI:15378"/>
        <dbReference type="ChEBI" id="CHEBI:29950"/>
        <dbReference type="ChEBI" id="CHEBI:30616"/>
        <dbReference type="ChEBI" id="CHEBI:33019"/>
        <dbReference type="ChEBI" id="CHEBI:33737"/>
        <dbReference type="ChEBI" id="CHEBI:33738"/>
        <dbReference type="ChEBI" id="CHEBI:61963"/>
        <dbReference type="ChEBI" id="CHEBI:65315"/>
        <dbReference type="ChEBI" id="CHEBI:136798"/>
        <dbReference type="ChEBI" id="CHEBI:456215"/>
        <dbReference type="EC" id="2.8.1.4"/>
    </reaction>
</comment>
<comment type="similarity">
    <text evidence="9">Belongs to the ThiI family.</text>
</comment>
<dbReference type="Gene3D" id="3.40.50.620">
    <property type="entry name" value="HUPs"/>
    <property type="match status" value="1"/>
</dbReference>
<dbReference type="CDD" id="cd01712">
    <property type="entry name" value="PPase_ThiI"/>
    <property type="match status" value="1"/>
</dbReference>
<dbReference type="InterPro" id="IPR050102">
    <property type="entry name" value="tRNA_sulfurtransferase_ThiI"/>
</dbReference>
<sequence length="392" mass="43242">MENVIIVRYGELALKSTGVRNWYEKTLVKNISAMLDHRGIPYSAISREWGRIFIKSDDLRAAKAAADVFGVVSTSFAQVTDATIKAAGALCAELADGYVSEGQSFAIRARRTGNHSFSSRDIGMKCGDAVWQMLESKGFTPSVDLTNPDREIFVEMRQSKSYVFTETEEGVGGLPLGTQGKMISLVSGGIDSPVATWLMMKRGIEVIPVYCNNTPFNDDRAHNRTMDCLKALQEWCPGHSFKYYEVPHGENLQSFIDNCSKNKTCLLCKRTMYRIALKIMEKEGAAGIITGSSIGQVASQTTYNMYAELYGLCIPLYHPLIAFDKNEIIDIARKIGTYEISIRETGGCGAVPVHPEVKAAMDSMIVEEAKIGIEELVDASVENAHISRIDKE</sequence>